<sequence length="444" mass="51136">MNISHQKVDDVNANIKVELAPEDYNPSVDKAIKDQAKKAKLPGFRPGMVPTGHIRRTYGKSILFDEINKLVNDKIAEYIGENKLEVLGQPLPLDSDADANYNWDFKDTFSFNYEIGLAPEFDVPFAKETQFTAYDIKADEATLTERVKNLRRSYGKMTNPEVSEEGDVLYATLKQDKEEGIEKTTSVRTDIIEDAKIKKALVGLKKDDSVKIDVKKAFKVEDLARILGITEDEALALDVTKFELTVKNINRLEESDLNQEFFDKLFPAGEVTKEEEFHAKVKEEVENLFKQNADQKLRNDMYTFGMEKVDVQFPEAFLKKWLKATNPNISDEELEEGFADFLNNLKWTIIENRIVTANSLEVKYDEVINLAKERIYAQIKMYNINEEPTDEQLNQFAIQLLQDREQANRLFEEAKALKVFNHLKENVTLNSKEIDYVAFEKLDK</sequence>
<dbReference type="InterPro" id="IPR027304">
    <property type="entry name" value="Trigger_fact/SurA_dom_sf"/>
</dbReference>
<evidence type="ECO:0000313" key="3">
    <source>
        <dbReference type="Proteomes" id="UP001597545"/>
    </source>
</evidence>
<comment type="caution">
    <text evidence="2">The sequence shown here is derived from an EMBL/GenBank/DDBJ whole genome shotgun (WGS) entry which is preliminary data.</text>
</comment>
<dbReference type="EMBL" id="JBHULR010000001">
    <property type="protein sequence ID" value="MFD2546049.1"/>
    <property type="molecule type" value="Genomic_DNA"/>
</dbReference>
<dbReference type="Gene3D" id="3.30.70.1050">
    <property type="entry name" value="Trigger factor ribosome-binding domain"/>
    <property type="match status" value="1"/>
</dbReference>
<dbReference type="Proteomes" id="UP001597545">
    <property type="component" value="Unassembled WGS sequence"/>
</dbReference>
<keyword evidence="3" id="KW-1185">Reference proteome</keyword>
<dbReference type="InterPro" id="IPR036611">
    <property type="entry name" value="Trigger_fac_ribosome-bd_sf"/>
</dbReference>
<dbReference type="SUPFAM" id="SSF102735">
    <property type="entry name" value="Trigger factor ribosome-binding domain"/>
    <property type="match status" value="1"/>
</dbReference>
<gene>
    <name evidence="2" type="ORF">ACFSR5_00165</name>
</gene>
<dbReference type="PANTHER" id="PTHR30560:SF3">
    <property type="entry name" value="TRIGGER FACTOR-LIKE PROTEIN TIG, CHLOROPLASTIC"/>
    <property type="match status" value="1"/>
</dbReference>
<dbReference type="Pfam" id="PF05697">
    <property type="entry name" value="Trigger_N"/>
    <property type="match status" value="1"/>
</dbReference>
<dbReference type="InterPro" id="IPR037041">
    <property type="entry name" value="Trigger_fac_C_sf"/>
</dbReference>
<dbReference type="PANTHER" id="PTHR30560">
    <property type="entry name" value="TRIGGER FACTOR CHAPERONE AND PEPTIDYL-PROLYL CIS/TRANS ISOMERASE"/>
    <property type="match status" value="1"/>
</dbReference>
<dbReference type="EC" id="5.2.1.8" evidence="2"/>
<dbReference type="PIRSF" id="PIRSF003095">
    <property type="entry name" value="Trigger_factor"/>
    <property type="match status" value="1"/>
</dbReference>
<keyword evidence="2" id="KW-0413">Isomerase</keyword>
<dbReference type="SUPFAM" id="SSF109998">
    <property type="entry name" value="Triger factor/SurA peptide-binding domain-like"/>
    <property type="match status" value="1"/>
</dbReference>
<accession>A0ABW5KBE3</accession>
<dbReference type="InterPro" id="IPR008881">
    <property type="entry name" value="Trigger_fac_ribosome-bd_bac"/>
</dbReference>
<feature type="domain" description="Trigger factor ribosome-binding bacterial" evidence="1">
    <location>
        <begin position="1"/>
        <end position="150"/>
    </location>
</feature>
<evidence type="ECO:0000259" key="1">
    <source>
        <dbReference type="Pfam" id="PF05697"/>
    </source>
</evidence>
<name>A0ABW5KBE3_9SPHI</name>
<evidence type="ECO:0000313" key="2">
    <source>
        <dbReference type="EMBL" id="MFD2546049.1"/>
    </source>
</evidence>
<protein>
    <submittedName>
        <fullName evidence="2">Trigger factor</fullName>
        <ecNumber evidence="2">5.2.1.8</ecNumber>
    </submittedName>
</protein>
<proteinExistence type="predicted"/>
<dbReference type="GO" id="GO:0003755">
    <property type="term" value="F:peptidyl-prolyl cis-trans isomerase activity"/>
    <property type="evidence" value="ECO:0007669"/>
    <property type="project" value="UniProtKB-EC"/>
</dbReference>
<reference evidence="3" key="1">
    <citation type="journal article" date="2019" name="Int. J. Syst. Evol. Microbiol.">
        <title>The Global Catalogue of Microorganisms (GCM) 10K type strain sequencing project: providing services to taxonomists for standard genome sequencing and annotation.</title>
        <authorList>
            <consortium name="The Broad Institute Genomics Platform"/>
            <consortium name="The Broad Institute Genome Sequencing Center for Infectious Disease"/>
            <person name="Wu L."/>
            <person name="Ma J."/>
        </authorList>
    </citation>
    <scope>NUCLEOTIDE SEQUENCE [LARGE SCALE GENOMIC DNA]</scope>
    <source>
        <strain evidence="3">KCTC 42662</strain>
    </source>
</reference>
<dbReference type="RefSeq" id="WP_380899460.1">
    <property type="nucleotide sequence ID" value="NZ_JBHUEG010000002.1"/>
</dbReference>
<organism evidence="2 3">
    <name type="scientific">Sphingobacterium suaedae</name>
    <dbReference type="NCBI Taxonomy" id="1686402"/>
    <lineage>
        <taxon>Bacteria</taxon>
        <taxon>Pseudomonadati</taxon>
        <taxon>Bacteroidota</taxon>
        <taxon>Sphingobacteriia</taxon>
        <taxon>Sphingobacteriales</taxon>
        <taxon>Sphingobacteriaceae</taxon>
        <taxon>Sphingobacterium</taxon>
    </lineage>
</organism>
<dbReference type="Gene3D" id="1.10.3120.10">
    <property type="entry name" value="Trigger factor, C-terminal domain"/>
    <property type="match status" value="1"/>
</dbReference>
<dbReference type="InterPro" id="IPR005215">
    <property type="entry name" value="Trig_fac"/>
</dbReference>